<reference evidence="2" key="1">
    <citation type="submission" date="2023-07" db="EMBL/GenBank/DDBJ databases">
        <title>A draft genome of Kazachstania heterogenica Y-27499.</title>
        <authorList>
            <person name="Donic C."/>
            <person name="Kralova J.S."/>
            <person name="Fidel L."/>
            <person name="Ben-Dor S."/>
            <person name="Jung S."/>
        </authorList>
    </citation>
    <scope>NUCLEOTIDE SEQUENCE [LARGE SCALE GENOMIC DNA]</scope>
    <source>
        <strain evidence="2">Y27499</strain>
    </source>
</reference>
<dbReference type="InterPro" id="IPR035278">
    <property type="entry name" value="DUF5355"/>
</dbReference>
<accession>A0AAN8A7Q0</accession>
<organism evidence="1 2">
    <name type="scientific">Arxiozyma heterogenica</name>
    <dbReference type="NCBI Taxonomy" id="278026"/>
    <lineage>
        <taxon>Eukaryota</taxon>
        <taxon>Fungi</taxon>
        <taxon>Dikarya</taxon>
        <taxon>Ascomycota</taxon>
        <taxon>Saccharomycotina</taxon>
        <taxon>Saccharomycetes</taxon>
        <taxon>Saccharomycetales</taxon>
        <taxon>Saccharomycetaceae</taxon>
        <taxon>Arxiozyma</taxon>
    </lineage>
</organism>
<dbReference type="Pfam" id="PF17306">
    <property type="entry name" value="DUF5355"/>
    <property type="match status" value="1"/>
</dbReference>
<comment type="caution">
    <text evidence="1">The sequence shown here is derived from an EMBL/GenBank/DDBJ whole genome shotgun (WGS) entry which is preliminary data.</text>
</comment>
<gene>
    <name evidence="1" type="ORF">RI543_001289</name>
</gene>
<evidence type="ECO:0000313" key="1">
    <source>
        <dbReference type="EMBL" id="KAK5781247.1"/>
    </source>
</evidence>
<sequence length="420" mass="47512">MISIIKSKKIYDIPIPFDDNSVIVTSFPSDLRYLRQNAVNIVKKTIAATNKNINLSLNISNKGSHKIADLSKADILLEYANGLTFFTKNHFASLELQNEIITCLINVGFFYQNVALDMLQNAYGSSLNDSDNLWTTSGTYLKKGLGILEYLKSVIPNFIDIDLFKRLSEMIEEYKLIQQLGILLLSLTKLKRSLSNGSGDQLNLQTKDLKEASSTCLFYSKISVGCLETCIQLGKGRVINNTLKDYLQGLIYLLLSMDQFRNEQCGVAIGMLEQSINSFSNIIPRSALTSTVLSTSKIKLKPINRMKSSFKSTLLKARQTSKSTTRNDTHHANNNNNNLLPALNDTLENFIIPLISLLDYVYHHTNDKLFFQPVITSEFELKKFLPKGKSPQLESLPWWFNNGKIEEYRGNMRSVQESLF</sequence>
<proteinExistence type="predicted"/>
<keyword evidence="2" id="KW-1185">Reference proteome</keyword>
<dbReference type="InterPro" id="IPR038499">
    <property type="entry name" value="BRO1_sf"/>
</dbReference>
<dbReference type="EMBL" id="JAWIZZ010000037">
    <property type="protein sequence ID" value="KAK5781247.1"/>
    <property type="molecule type" value="Genomic_DNA"/>
</dbReference>
<evidence type="ECO:0008006" key="3">
    <source>
        <dbReference type="Google" id="ProtNLM"/>
    </source>
</evidence>
<protein>
    <recommendedName>
        <fullName evidence="3">BRO1 domain-containing protein</fullName>
    </recommendedName>
</protein>
<dbReference type="AlphaFoldDB" id="A0AAN8A7Q0"/>
<dbReference type="Gene3D" id="1.25.40.280">
    <property type="entry name" value="alix/aip1 like domains"/>
    <property type="match status" value="1"/>
</dbReference>
<evidence type="ECO:0000313" key="2">
    <source>
        <dbReference type="Proteomes" id="UP001306508"/>
    </source>
</evidence>
<name>A0AAN8A7Q0_9SACH</name>
<dbReference type="Proteomes" id="UP001306508">
    <property type="component" value="Unassembled WGS sequence"/>
</dbReference>